<dbReference type="SUPFAM" id="SSF55729">
    <property type="entry name" value="Acyl-CoA N-acyltransferases (Nat)"/>
    <property type="match status" value="1"/>
</dbReference>
<proteinExistence type="predicted"/>
<dbReference type="InterPro" id="IPR016181">
    <property type="entry name" value="Acyl_CoA_acyltransferase"/>
</dbReference>
<accession>A0ABT8VJ66</accession>
<keyword evidence="2" id="KW-0012">Acyltransferase</keyword>
<dbReference type="EMBL" id="JAUMKJ010000053">
    <property type="protein sequence ID" value="MDO3681034.1"/>
    <property type="molecule type" value="Genomic_DNA"/>
</dbReference>
<dbReference type="InterPro" id="IPR050680">
    <property type="entry name" value="YpeA/RimI_acetyltransf"/>
</dbReference>
<gene>
    <name evidence="4" type="ORF">Q3C12_28940</name>
</gene>
<protein>
    <submittedName>
        <fullName evidence="4">GNAT family N-acetyltransferase</fullName>
    </submittedName>
</protein>
<dbReference type="CDD" id="cd04301">
    <property type="entry name" value="NAT_SF"/>
    <property type="match status" value="1"/>
</dbReference>
<dbReference type="PANTHER" id="PTHR43420:SF12">
    <property type="entry name" value="N-ACETYLTRANSFERASE DOMAIN-CONTAINING PROTEIN"/>
    <property type="match status" value="1"/>
</dbReference>
<feature type="domain" description="N-acetyltransferase" evidence="3">
    <location>
        <begin position="2"/>
        <end position="154"/>
    </location>
</feature>
<dbReference type="PANTHER" id="PTHR43420">
    <property type="entry name" value="ACETYLTRANSFERASE"/>
    <property type="match status" value="1"/>
</dbReference>
<keyword evidence="5" id="KW-1185">Reference proteome</keyword>
<dbReference type="RefSeq" id="WP_302881054.1">
    <property type="nucleotide sequence ID" value="NZ_JAUMKJ010000053.1"/>
</dbReference>
<dbReference type="Gene3D" id="3.40.630.30">
    <property type="match status" value="1"/>
</dbReference>
<evidence type="ECO:0000259" key="3">
    <source>
        <dbReference type="PROSITE" id="PS51186"/>
    </source>
</evidence>
<dbReference type="Pfam" id="PF13673">
    <property type="entry name" value="Acetyltransf_10"/>
    <property type="match status" value="1"/>
</dbReference>
<sequence length="157" mass="18389">MLRFSRAQAEDESFLYEVYASSRMEEVGAWGWGPGQIDHFLRMQYQFQQKTYAAQYPEAGWELVWHGQQRVGRRMTARLEDRIVLVDLALLPIYQRQGIGTSLLQSLQQEAQKAGKPLCLSVQAHNPARRLYERLGFRTRQENGLYCEMIWQANTQF</sequence>
<evidence type="ECO:0000313" key="4">
    <source>
        <dbReference type="EMBL" id="MDO3681034.1"/>
    </source>
</evidence>
<organism evidence="4 5">
    <name type="scientific">Paenibacillus ehimensis</name>
    <dbReference type="NCBI Taxonomy" id="79264"/>
    <lineage>
        <taxon>Bacteria</taxon>
        <taxon>Bacillati</taxon>
        <taxon>Bacillota</taxon>
        <taxon>Bacilli</taxon>
        <taxon>Bacillales</taxon>
        <taxon>Paenibacillaceae</taxon>
        <taxon>Paenibacillus</taxon>
    </lineage>
</organism>
<evidence type="ECO:0000256" key="2">
    <source>
        <dbReference type="ARBA" id="ARBA00023315"/>
    </source>
</evidence>
<comment type="caution">
    <text evidence="4">The sequence shown here is derived from an EMBL/GenBank/DDBJ whole genome shotgun (WGS) entry which is preliminary data.</text>
</comment>
<keyword evidence="1" id="KW-0808">Transferase</keyword>
<evidence type="ECO:0000256" key="1">
    <source>
        <dbReference type="ARBA" id="ARBA00022679"/>
    </source>
</evidence>
<evidence type="ECO:0000313" key="5">
    <source>
        <dbReference type="Proteomes" id="UP001168883"/>
    </source>
</evidence>
<dbReference type="PROSITE" id="PS51186">
    <property type="entry name" value="GNAT"/>
    <property type="match status" value="1"/>
</dbReference>
<reference evidence="4" key="1">
    <citation type="submission" date="2023-07" db="EMBL/GenBank/DDBJ databases">
        <authorList>
            <person name="Aktuganov G."/>
            <person name="Boyko T."/>
            <person name="Delegan Y."/>
            <person name="Galimzianova N."/>
            <person name="Gilvanova E."/>
            <person name="Korobov V."/>
            <person name="Kuzmina L."/>
            <person name="Melentiev A."/>
            <person name="Milman P."/>
            <person name="Ryabova A."/>
            <person name="Stupak E."/>
            <person name="Yasakov T."/>
            <person name="Zharikova N."/>
            <person name="Zhurenko E."/>
        </authorList>
    </citation>
    <scope>NUCLEOTIDE SEQUENCE</scope>
    <source>
        <strain evidence="4">IB-739</strain>
    </source>
</reference>
<name>A0ABT8VJ66_9BACL</name>
<dbReference type="Proteomes" id="UP001168883">
    <property type="component" value="Unassembled WGS sequence"/>
</dbReference>
<dbReference type="InterPro" id="IPR000182">
    <property type="entry name" value="GNAT_dom"/>
</dbReference>